<reference evidence="1" key="1">
    <citation type="submission" date="2016-08" db="EMBL/GenBank/DDBJ databases">
        <authorList>
            <person name="Yan J."/>
        </authorList>
    </citation>
    <scope>NUCLEOTIDE SEQUENCE</scope>
    <source>
        <strain evidence="1">CSS-01s</strain>
    </source>
</reference>
<name>A0A8H7MAL4_9PEZI</name>
<sequence>MHIVSALNDDDLYRQPPFIAVDYRDEPAVYTVSTRLREAWVTDPALIQSATNTATNTNNPDVDIGTVIRAIQSITTTTAGGSCSHGDENGGKSPADALSAFRNADKNTLHTALRNAVYHNWNHVFWDVARFLRQDQEEKGRYEEGQTAETRMEAGGGHKASVGHLHPPAEGVFPLEYPERWGPGPSDEAGAAGLCDWTGGTTVMEREFETNVLVVPTFVEEGVKVGFAIGEGDEVRGFTFDATTTRGVYNEPVVYWIRKGERVKISLSGDIEDRRGVAAVFVYGKLCDCSPENEVTPALESDETDTEEIMSSIEDEVLEEK</sequence>
<organism evidence="1 2">
    <name type="scientific">Lasiodiplodia theobromae</name>
    <dbReference type="NCBI Taxonomy" id="45133"/>
    <lineage>
        <taxon>Eukaryota</taxon>
        <taxon>Fungi</taxon>
        <taxon>Dikarya</taxon>
        <taxon>Ascomycota</taxon>
        <taxon>Pezizomycotina</taxon>
        <taxon>Dothideomycetes</taxon>
        <taxon>Dothideomycetes incertae sedis</taxon>
        <taxon>Botryosphaeriales</taxon>
        <taxon>Botryosphaeriaceae</taxon>
        <taxon>Lasiodiplodia</taxon>
    </lineage>
</organism>
<reference evidence="1" key="2">
    <citation type="journal article" date="2018" name="DNA Res.">
        <title>Comparative genome and transcriptome analyses reveal adaptations to opportunistic infections in woody plant degrading pathogens of Botryosphaeriaceae.</title>
        <authorList>
            <person name="Yan J.Y."/>
            <person name="Zhao W.S."/>
            <person name="Chen Z."/>
            <person name="Xing Q.K."/>
            <person name="Zhang W."/>
            <person name="Chethana K.W.T."/>
            <person name="Xue M.F."/>
            <person name="Xu J.P."/>
            <person name="Phillips A.J.L."/>
            <person name="Wang Y."/>
            <person name="Liu J.H."/>
            <person name="Liu M."/>
            <person name="Zhou Y."/>
            <person name="Jayawardena R.S."/>
            <person name="Manawasinghe I.S."/>
            <person name="Huang J.B."/>
            <person name="Qiao G.H."/>
            <person name="Fu C.Y."/>
            <person name="Guo F.F."/>
            <person name="Dissanayake A.J."/>
            <person name="Peng Y.L."/>
            <person name="Hyde K.D."/>
            <person name="Li X.H."/>
        </authorList>
    </citation>
    <scope>NUCLEOTIDE SEQUENCE</scope>
    <source>
        <strain evidence="1">CSS-01s</strain>
    </source>
</reference>
<dbReference type="AlphaFoldDB" id="A0A8H7MAL4"/>
<dbReference type="Proteomes" id="UP000627934">
    <property type="component" value="Unassembled WGS sequence"/>
</dbReference>
<accession>A0A8H7MAL4</accession>
<proteinExistence type="predicted"/>
<comment type="caution">
    <text evidence="1">The sequence shown here is derived from an EMBL/GenBank/DDBJ whole genome shotgun (WGS) entry which is preliminary data.</text>
</comment>
<gene>
    <name evidence="1" type="ORF">BFW01_g10881</name>
</gene>
<evidence type="ECO:0000313" key="2">
    <source>
        <dbReference type="Proteomes" id="UP000627934"/>
    </source>
</evidence>
<evidence type="ECO:0000313" key="1">
    <source>
        <dbReference type="EMBL" id="KAF9629678.1"/>
    </source>
</evidence>
<dbReference type="EMBL" id="MDYX01000024">
    <property type="protein sequence ID" value="KAF9629678.1"/>
    <property type="molecule type" value="Genomic_DNA"/>
</dbReference>
<protein>
    <submittedName>
        <fullName evidence="1">Uncharacterized protein</fullName>
    </submittedName>
</protein>